<reference evidence="2 4" key="2">
    <citation type="submission" date="2013-03" db="EMBL/GenBank/DDBJ databases">
        <title>The Genome Sequence of Enterococcus haemoperoxidus BAA-382 (PacBio/Illumina hybrid assembly).</title>
        <authorList>
            <consortium name="The Broad Institute Genomics Platform"/>
            <consortium name="The Broad Institute Genome Sequencing Center for Infectious Disease"/>
            <person name="Earl A."/>
            <person name="Russ C."/>
            <person name="Gilmore M."/>
            <person name="Surin D."/>
            <person name="Walker B."/>
            <person name="Young S."/>
            <person name="Zeng Q."/>
            <person name="Gargeya S."/>
            <person name="Fitzgerald M."/>
            <person name="Haas B."/>
            <person name="Abouelleil A."/>
            <person name="Allen A.W."/>
            <person name="Alvarado L."/>
            <person name="Arachchi H.M."/>
            <person name="Berlin A.M."/>
            <person name="Chapman S.B."/>
            <person name="Gainer-Dewar J."/>
            <person name="Goldberg J."/>
            <person name="Griggs A."/>
            <person name="Gujja S."/>
            <person name="Hansen M."/>
            <person name="Howarth C."/>
            <person name="Imamovic A."/>
            <person name="Ireland A."/>
            <person name="Larimer J."/>
            <person name="McCowan C."/>
            <person name="Murphy C."/>
            <person name="Pearson M."/>
            <person name="Poon T.W."/>
            <person name="Priest M."/>
            <person name="Roberts A."/>
            <person name="Saif S."/>
            <person name="Shea T."/>
            <person name="Sisk P."/>
            <person name="Sykes S."/>
            <person name="Wortman J."/>
            <person name="Nusbaum C."/>
            <person name="Birren B."/>
        </authorList>
    </citation>
    <scope>NUCLEOTIDE SEQUENCE [LARGE SCALE GENOMIC DNA]</scope>
    <source>
        <strain evidence="2 4">ATCC BAA-382</strain>
    </source>
</reference>
<reference evidence="1 3" key="1">
    <citation type="submission" date="2013-02" db="EMBL/GenBank/DDBJ databases">
        <title>The Genome Sequence of Enterococcus haemoperoxidus BAA-382.</title>
        <authorList>
            <consortium name="The Broad Institute Genome Sequencing Platform"/>
            <consortium name="The Broad Institute Genome Sequencing Center for Infectious Disease"/>
            <person name="Earl A.M."/>
            <person name="Gilmore M.S."/>
            <person name="Lebreton F."/>
            <person name="Walker B."/>
            <person name="Young S.K."/>
            <person name="Zeng Q."/>
            <person name="Gargeya S."/>
            <person name="Fitzgerald M."/>
            <person name="Haas B."/>
            <person name="Abouelleil A."/>
            <person name="Alvarado L."/>
            <person name="Arachchi H.M."/>
            <person name="Berlin A.M."/>
            <person name="Chapman S.B."/>
            <person name="Dewar J."/>
            <person name="Goldberg J."/>
            <person name="Griggs A."/>
            <person name="Gujja S."/>
            <person name="Hansen M."/>
            <person name="Howarth C."/>
            <person name="Imamovic A."/>
            <person name="Larimer J."/>
            <person name="McCowan C."/>
            <person name="Murphy C."/>
            <person name="Neiman D."/>
            <person name="Pearson M."/>
            <person name="Priest M."/>
            <person name="Roberts A."/>
            <person name="Saif S."/>
            <person name="Shea T."/>
            <person name="Sisk P."/>
            <person name="Sykes S."/>
            <person name="Wortman J."/>
            <person name="Nusbaum C."/>
            <person name="Birren B."/>
        </authorList>
    </citation>
    <scope>NUCLEOTIDE SEQUENCE [LARGE SCALE GENOMIC DNA]</scope>
    <source>
        <strain evidence="1 3">ATCC BAA-382</strain>
    </source>
</reference>
<dbReference type="Proteomes" id="UP000014197">
    <property type="component" value="Unassembled WGS sequence"/>
</dbReference>
<evidence type="ECO:0000313" key="1">
    <source>
        <dbReference type="EMBL" id="EOH92979.1"/>
    </source>
</evidence>
<sequence length="68" mass="7920">MMIRYFLAANGNSLKQIDSPTILIIVLSFNSHLFLNNLSRNTNLVNSQLLKILIYQDFLHNLRVNFKL</sequence>
<name>R2SYD4_9ENTE</name>
<evidence type="ECO:0000313" key="2">
    <source>
        <dbReference type="EMBL" id="EOT61433.1"/>
    </source>
</evidence>
<dbReference type="Proteomes" id="UP000013858">
    <property type="component" value="Unassembled WGS sequence"/>
</dbReference>
<accession>R2SYD4</accession>
<dbReference type="PATRIC" id="fig|1158608.3.peg.2666"/>
<proteinExistence type="predicted"/>
<evidence type="ECO:0000313" key="4">
    <source>
        <dbReference type="Proteomes" id="UP000014197"/>
    </source>
</evidence>
<gene>
    <name evidence="2" type="ORF">I583_00412</name>
    <name evidence="1" type="ORF">UAW_02729</name>
</gene>
<protein>
    <submittedName>
        <fullName evidence="1">Uncharacterized protein</fullName>
    </submittedName>
</protein>
<keyword evidence="4" id="KW-1185">Reference proteome</keyword>
<comment type="caution">
    <text evidence="1">The sequence shown here is derived from an EMBL/GenBank/DDBJ whole genome shotgun (WGS) entry which is preliminary data.</text>
</comment>
<dbReference type="AlphaFoldDB" id="R2SYD4"/>
<evidence type="ECO:0000313" key="3">
    <source>
        <dbReference type="Proteomes" id="UP000013858"/>
    </source>
</evidence>
<organism evidence="1 3">
    <name type="scientific">Enterococcus haemoperoxidus ATCC BAA-382</name>
    <dbReference type="NCBI Taxonomy" id="1158608"/>
    <lineage>
        <taxon>Bacteria</taxon>
        <taxon>Bacillati</taxon>
        <taxon>Bacillota</taxon>
        <taxon>Bacilli</taxon>
        <taxon>Lactobacillales</taxon>
        <taxon>Enterococcaceae</taxon>
        <taxon>Enterococcus</taxon>
    </lineage>
</organism>
<dbReference type="EMBL" id="AJAR01000026">
    <property type="protein sequence ID" value="EOH92979.1"/>
    <property type="molecule type" value="Genomic_DNA"/>
</dbReference>
<dbReference type="STRING" id="155618.RV06_GL001708"/>
<dbReference type="EMBL" id="ASVY01000002">
    <property type="protein sequence ID" value="EOT61433.1"/>
    <property type="molecule type" value="Genomic_DNA"/>
</dbReference>